<protein>
    <recommendedName>
        <fullName evidence="1">F-box domain-containing protein</fullName>
    </recommendedName>
</protein>
<keyword evidence="3" id="KW-1185">Reference proteome</keyword>
<dbReference type="SUPFAM" id="SSF81383">
    <property type="entry name" value="F-box domain"/>
    <property type="match status" value="1"/>
</dbReference>
<proteinExistence type="predicted"/>
<dbReference type="InterPro" id="IPR036047">
    <property type="entry name" value="F-box-like_dom_sf"/>
</dbReference>
<reference evidence="2 3" key="1">
    <citation type="journal article" date="2018" name="New Phytol.">
        <title>Phylogenomics of Endogonaceae and evolution of mycorrhizas within Mucoromycota.</title>
        <authorList>
            <person name="Chang Y."/>
            <person name="Desiro A."/>
            <person name="Na H."/>
            <person name="Sandor L."/>
            <person name="Lipzen A."/>
            <person name="Clum A."/>
            <person name="Barry K."/>
            <person name="Grigoriev I.V."/>
            <person name="Martin F.M."/>
            <person name="Stajich J.E."/>
            <person name="Smith M.E."/>
            <person name="Bonito G."/>
            <person name="Spatafora J.W."/>
        </authorList>
    </citation>
    <scope>NUCLEOTIDE SEQUENCE [LARGE SCALE GENOMIC DNA]</scope>
    <source>
        <strain evidence="2 3">GMNB39</strain>
    </source>
</reference>
<dbReference type="EMBL" id="RBNI01020355">
    <property type="protein sequence ID" value="RUO96627.1"/>
    <property type="molecule type" value="Genomic_DNA"/>
</dbReference>
<accession>A0A433A1R4</accession>
<name>A0A433A1R4_9FUNG</name>
<evidence type="ECO:0000313" key="2">
    <source>
        <dbReference type="EMBL" id="RUO96627.1"/>
    </source>
</evidence>
<gene>
    <name evidence="2" type="ORF">BC936DRAFT_141721</name>
</gene>
<evidence type="ECO:0000313" key="3">
    <source>
        <dbReference type="Proteomes" id="UP000268093"/>
    </source>
</evidence>
<feature type="domain" description="F-box" evidence="1">
    <location>
        <begin position="48"/>
        <end position="95"/>
    </location>
</feature>
<evidence type="ECO:0000259" key="1">
    <source>
        <dbReference type="PROSITE" id="PS50181"/>
    </source>
</evidence>
<dbReference type="OrthoDB" id="2322499at2759"/>
<organism evidence="2 3">
    <name type="scientific">Jimgerdemannia flammicorona</name>
    <dbReference type="NCBI Taxonomy" id="994334"/>
    <lineage>
        <taxon>Eukaryota</taxon>
        <taxon>Fungi</taxon>
        <taxon>Fungi incertae sedis</taxon>
        <taxon>Mucoromycota</taxon>
        <taxon>Mucoromycotina</taxon>
        <taxon>Endogonomycetes</taxon>
        <taxon>Endogonales</taxon>
        <taxon>Endogonaceae</taxon>
        <taxon>Jimgerdemannia</taxon>
    </lineage>
</organism>
<feature type="non-terminal residue" evidence="2">
    <location>
        <position position="1"/>
    </location>
</feature>
<dbReference type="PROSITE" id="PS50181">
    <property type="entry name" value="FBOX"/>
    <property type="match status" value="1"/>
</dbReference>
<dbReference type="AlphaFoldDB" id="A0A433A1R4"/>
<dbReference type="Proteomes" id="UP000268093">
    <property type="component" value="Unassembled WGS sequence"/>
</dbReference>
<sequence>TVSCDRRSYRDCQTLFTNLSAPHLHKTSTTTHHQHYSPKMTEPTPLPFSPFATIPRELVIEIFLHLDILSLFSFLDTSRFHRRLLLSLPPIWRTVVFDSHVKMEMVDVYSTLRRFRDGNGLKKVVERVIMDGMDDPWSPNLIVLLVKFPNLYYLSATSRRRTTNLESDAWILNEMLSSGTIPAGSLSLRTLHVRHDYMDRDRLRPLVAVLEKLARERVQLDVRECGHVGCRQIVGVEKVECGGCGMVEGRCWKCVDACEGCKRRRFPPFIRNREVLELSKAVAVGEGKEGGEEEDAFSVFE</sequence>
<comment type="caution">
    <text evidence="2">The sequence shown here is derived from an EMBL/GenBank/DDBJ whole genome shotgun (WGS) entry which is preliminary data.</text>
</comment>
<dbReference type="InterPro" id="IPR001810">
    <property type="entry name" value="F-box_dom"/>
</dbReference>